<dbReference type="InterPro" id="IPR002171">
    <property type="entry name" value="Ribosomal_uL2"/>
</dbReference>
<evidence type="ECO:0000256" key="1">
    <source>
        <dbReference type="ARBA" id="ARBA00005636"/>
    </source>
</evidence>
<dbReference type="GO" id="GO:0003735">
    <property type="term" value="F:structural constituent of ribosome"/>
    <property type="evidence" value="ECO:0007669"/>
    <property type="project" value="InterPro"/>
</dbReference>
<dbReference type="PANTHER" id="PTHR13691">
    <property type="entry name" value="RIBOSOMAL PROTEIN L2"/>
    <property type="match status" value="1"/>
</dbReference>
<dbReference type="InterPro" id="IPR022666">
    <property type="entry name" value="Ribosomal_uL2_RNA-bd_dom"/>
</dbReference>
<evidence type="ECO:0000259" key="6">
    <source>
        <dbReference type="SMART" id="SM01383"/>
    </source>
</evidence>
<dbReference type="InterPro" id="IPR014726">
    <property type="entry name" value="Ribosomal_uL2_dom3"/>
</dbReference>
<dbReference type="PIRSF" id="PIRSF002158">
    <property type="entry name" value="Ribosomal_L2"/>
    <property type="match status" value="1"/>
</dbReference>
<dbReference type="InterPro" id="IPR005880">
    <property type="entry name" value="Ribosomal_uL2_bac/org-type"/>
</dbReference>
<feature type="domain" description="Large ribosomal subunit protein uL2 C-terminal" evidence="5">
    <location>
        <begin position="124"/>
        <end position="252"/>
    </location>
</feature>
<comment type="similarity">
    <text evidence="1">Belongs to the universal ribosomal protein uL2 family.</text>
</comment>
<dbReference type="AlphaFoldDB" id="A0A381Q774"/>
<dbReference type="PANTHER" id="PTHR13691:SF5">
    <property type="entry name" value="LARGE RIBOSOMAL SUBUNIT PROTEIN UL2M"/>
    <property type="match status" value="1"/>
</dbReference>
<dbReference type="FunFam" id="4.10.950.10:FF:000001">
    <property type="entry name" value="50S ribosomal protein L2"/>
    <property type="match status" value="1"/>
</dbReference>
<keyword evidence="2" id="KW-0689">Ribosomal protein</keyword>
<dbReference type="GO" id="GO:0015934">
    <property type="term" value="C:large ribosomal subunit"/>
    <property type="evidence" value="ECO:0007669"/>
    <property type="project" value="InterPro"/>
</dbReference>
<dbReference type="Gene3D" id="2.40.50.140">
    <property type="entry name" value="Nucleic acid-binding proteins"/>
    <property type="match status" value="1"/>
</dbReference>
<evidence type="ECO:0000256" key="3">
    <source>
        <dbReference type="ARBA" id="ARBA00023274"/>
    </source>
</evidence>
<dbReference type="SUPFAM" id="SSF50249">
    <property type="entry name" value="Nucleic acid-binding proteins"/>
    <property type="match status" value="1"/>
</dbReference>
<feature type="compositionally biased region" description="Basic residues" evidence="4">
    <location>
        <begin position="269"/>
        <end position="278"/>
    </location>
</feature>
<proteinExistence type="inferred from homology"/>
<dbReference type="InterPro" id="IPR012340">
    <property type="entry name" value="NA-bd_OB-fold"/>
</dbReference>
<dbReference type="FunFam" id="2.30.30.30:FF:000001">
    <property type="entry name" value="50S ribosomal protein L2"/>
    <property type="match status" value="1"/>
</dbReference>
<sequence>MPIRKYKPTSAGRRFQTVQVFDDITATKPHKPLTEPLRRSGGRNNSGQLTVWWRGGGHKRLYRVIDFKRSKRDIPAKVLTIEYDPNRSARIALVAYADGEKCYILQPVGIKVGDKIIAGDNVDILPGNALPLKNIPLGTMVHNVELRPGKGGQIARSAGSAVQVIAKEGDYVSVKMPSGEVRRIHRQCVATIGQVGNLEYEKVSDGKAGRSRWRGKRPHVRGVAMNPVDHPLGGGEGKAAGGRHPVSPWGMPTKGYKTRNNKSTDRFIVQRRSKRRSR</sequence>
<dbReference type="SMART" id="SM01382">
    <property type="entry name" value="Ribosomal_L2_C"/>
    <property type="match status" value="1"/>
</dbReference>
<feature type="region of interest" description="Disordered" evidence="4">
    <location>
        <begin position="222"/>
        <end position="278"/>
    </location>
</feature>
<evidence type="ECO:0000256" key="4">
    <source>
        <dbReference type="SAM" id="MobiDB-lite"/>
    </source>
</evidence>
<dbReference type="PROSITE" id="PS00467">
    <property type="entry name" value="RIBOSOMAL_L2"/>
    <property type="match status" value="1"/>
</dbReference>
<dbReference type="GO" id="GO:0002181">
    <property type="term" value="P:cytoplasmic translation"/>
    <property type="evidence" value="ECO:0007669"/>
    <property type="project" value="TreeGrafter"/>
</dbReference>
<dbReference type="HAMAP" id="MF_01320_B">
    <property type="entry name" value="Ribosomal_uL2_B"/>
    <property type="match status" value="1"/>
</dbReference>
<gene>
    <name evidence="7" type="ORF">METZ01_LOCUS27558</name>
</gene>
<dbReference type="Gene3D" id="2.30.30.30">
    <property type="match status" value="1"/>
</dbReference>
<dbReference type="InterPro" id="IPR008991">
    <property type="entry name" value="Translation_prot_SH3-like_sf"/>
</dbReference>
<keyword evidence="3" id="KW-0687">Ribonucleoprotein</keyword>
<evidence type="ECO:0000259" key="5">
    <source>
        <dbReference type="SMART" id="SM01382"/>
    </source>
</evidence>
<dbReference type="InterPro" id="IPR022669">
    <property type="entry name" value="Ribosomal_uL2_C"/>
</dbReference>
<dbReference type="InterPro" id="IPR014722">
    <property type="entry name" value="Rib_uL2_dom2"/>
</dbReference>
<dbReference type="GO" id="GO:0016740">
    <property type="term" value="F:transferase activity"/>
    <property type="evidence" value="ECO:0007669"/>
    <property type="project" value="InterPro"/>
</dbReference>
<reference evidence="7" key="1">
    <citation type="submission" date="2018-05" db="EMBL/GenBank/DDBJ databases">
        <authorList>
            <person name="Lanie J.A."/>
            <person name="Ng W.-L."/>
            <person name="Kazmierczak K.M."/>
            <person name="Andrzejewski T.M."/>
            <person name="Davidsen T.M."/>
            <person name="Wayne K.J."/>
            <person name="Tettelin H."/>
            <person name="Glass J.I."/>
            <person name="Rusch D."/>
            <person name="Podicherti R."/>
            <person name="Tsui H.-C.T."/>
            <person name="Winkler M.E."/>
        </authorList>
    </citation>
    <scope>NUCLEOTIDE SEQUENCE</scope>
</reference>
<feature type="domain" description="Large ribosomal subunit protein uL2 RNA-binding" evidence="6">
    <location>
        <begin position="42"/>
        <end position="118"/>
    </location>
</feature>
<dbReference type="Gene3D" id="4.10.950.10">
    <property type="entry name" value="Ribosomal protein L2, domain 3"/>
    <property type="match status" value="1"/>
</dbReference>
<dbReference type="InterPro" id="IPR022671">
    <property type="entry name" value="Ribosomal_uL2_CS"/>
</dbReference>
<dbReference type="EMBL" id="UINC01001219">
    <property type="protein sequence ID" value="SUZ74704.1"/>
    <property type="molecule type" value="Genomic_DNA"/>
</dbReference>
<dbReference type="Pfam" id="PF00181">
    <property type="entry name" value="Ribosomal_L2_N"/>
    <property type="match status" value="1"/>
</dbReference>
<dbReference type="SUPFAM" id="SSF50104">
    <property type="entry name" value="Translation proteins SH3-like domain"/>
    <property type="match status" value="1"/>
</dbReference>
<name>A0A381Q774_9ZZZZ</name>
<dbReference type="NCBIfam" id="TIGR01171">
    <property type="entry name" value="rplB_bact"/>
    <property type="match status" value="1"/>
</dbReference>
<organism evidence="7">
    <name type="scientific">marine metagenome</name>
    <dbReference type="NCBI Taxonomy" id="408172"/>
    <lineage>
        <taxon>unclassified sequences</taxon>
        <taxon>metagenomes</taxon>
        <taxon>ecological metagenomes</taxon>
    </lineage>
</organism>
<protein>
    <submittedName>
        <fullName evidence="7">Uncharacterized protein</fullName>
    </submittedName>
</protein>
<evidence type="ECO:0000256" key="2">
    <source>
        <dbReference type="ARBA" id="ARBA00022980"/>
    </source>
</evidence>
<dbReference type="FunFam" id="2.40.50.140:FF:000003">
    <property type="entry name" value="50S ribosomal protein L2"/>
    <property type="match status" value="1"/>
</dbReference>
<evidence type="ECO:0000313" key="7">
    <source>
        <dbReference type="EMBL" id="SUZ74704.1"/>
    </source>
</evidence>
<dbReference type="GO" id="GO:0003723">
    <property type="term" value="F:RNA binding"/>
    <property type="evidence" value="ECO:0007669"/>
    <property type="project" value="InterPro"/>
</dbReference>
<accession>A0A381Q774</accession>
<dbReference type="Pfam" id="PF03947">
    <property type="entry name" value="Ribosomal_L2_C"/>
    <property type="match status" value="1"/>
</dbReference>
<dbReference type="SMART" id="SM01383">
    <property type="entry name" value="Ribosomal_L2"/>
    <property type="match status" value="1"/>
</dbReference>